<organism evidence="9 10">
    <name type="scientific">Aureimonas glaciei</name>
    <dbReference type="NCBI Taxonomy" id="1776957"/>
    <lineage>
        <taxon>Bacteria</taxon>
        <taxon>Pseudomonadati</taxon>
        <taxon>Pseudomonadota</taxon>
        <taxon>Alphaproteobacteria</taxon>
        <taxon>Hyphomicrobiales</taxon>
        <taxon>Aurantimonadaceae</taxon>
        <taxon>Aureimonas</taxon>
    </lineage>
</organism>
<evidence type="ECO:0000256" key="5">
    <source>
        <dbReference type="ARBA" id="ARBA00022692"/>
    </source>
</evidence>
<evidence type="ECO:0000313" key="9">
    <source>
        <dbReference type="EMBL" id="GGD31708.1"/>
    </source>
</evidence>
<keyword evidence="4" id="KW-1003">Cell membrane</keyword>
<protein>
    <submittedName>
        <fullName evidence="9">Siderophore ABC transporter permease</fullName>
    </submittedName>
</protein>
<sequence length="328" mass="32946">MRGWTLILALLLAAMTVTLAWGVRPVSLLDLWQASTAPDPLDPAHVAILSIRLPRLGAGLVAGAALGMAGSVMQALTRNPLADPGLLGVNAGAAFAVVLGALLLGRADGGLITALAFPGAALATLAVFVLGGGLSGDAGPVRLTLAGAALNALLLSCVSAVVLVRGEALEVFRFWMAGSLAWAIERPVAMMALVVLSGAVLALAAAPRLELLSLGDALARGLGTRPGRIQALALLAVTLLVGAAVSVAGPIAFLGLMVPPLARRVAGHSLRRELVASALLGAGILLLADTAGRLLLAPAEIRAGVMTALLGGPVFIWIARRLKPGAQA</sequence>
<dbReference type="PANTHER" id="PTHR30472">
    <property type="entry name" value="FERRIC ENTEROBACTIN TRANSPORT SYSTEM PERMEASE PROTEIN"/>
    <property type="match status" value="1"/>
</dbReference>
<dbReference type="InterPro" id="IPR000522">
    <property type="entry name" value="ABC_transptr_permease_BtuC"/>
</dbReference>
<dbReference type="Pfam" id="PF01032">
    <property type="entry name" value="FecCD"/>
    <property type="match status" value="1"/>
</dbReference>
<dbReference type="PANTHER" id="PTHR30472:SF1">
    <property type="entry name" value="FE(3+) DICITRATE TRANSPORT SYSTEM PERMEASE PROTEIN FECC-RELATED"/>
    <property type="match status" value="1"/>
</dbReference>
<feature type="transmembrane region" description="Helical" evidence="8">
    <location>
        <begin position="229"/>
        <end position="262"/>
    </location>
</feature>
<gene>
    <name evidence="9" type="ORF">GCM10011335_38470</name>
</gene>
<keyword evidence="6 8" id="KW-1133">Transmembrane helix</keyword>
<keyword evidence="7 8" id="KW-0472">Membrane</keyword>
<dbReference type="RefSeq" id="WP_210319299.1">
    <property type="nucleotide sequence ID" value="NZ_BMJJ01000010.1"/>
</dbReference>
<evidence type="ECO:0000256" key="7">
    <source>
        <dbReference type="ARBA" id="ARBA00023136"/>
    </source>
</evidence>
<dbReference type="Proteomes" id="UP000613160">
    <property type="component" value="Unassembled WGS sequence"/>
</dbReference>
<feature type="transmembrane region" description="Helical" evidence="8">
    <location>
        <begin position="143"/>
        <end position="166"/>
    </location>
</feature>
<dbReference type="GO" id="GO:0022857">
    <property type="term" value="F:transmembrane transporter activity"/>
    <property type="evidence" value="ECO:0007669"/>
    <property type="project" value="InterPro"/>
</dbReference>
<feature type="transmembrane region" description="Helical" evidence="8">
    <location>
        <begin position="301"/>
        <end position="319"/>
    </location>
</feature>
<evidence type="ECO:0000256" key="8">
    <source>
        <dbReference type="SAM" id="Phobius"/>
    </source>
</evidence>
<dbReference type="EMBL" id="BMJJ01000010">
    <property type="protein sequence ID" value="GGD31708.1"/>
    <property type="molecule type" value="Genomic_DNA"/>
</dbReference>
<dbReference type="GO" id="GO:0033214">
    <property type="term" value="P:siderophore-iron import into cell"/>
    <property type="evidence" value="ECO:0007669"/>
    <property type="project" value="TreeGrafter"/>
</dbReference>
<comment type="subcellular location">
    <subcellularLocation>
        <location evidence="1">Cell membrane</location>
        <topology evidence="1">Multi-pass membrane protein</topology>
    </subcellularLocation>
</comment>
<comment type="caution">
    <text evidence="9">The sequence shown here is derived from an EMBL/GenBank/DDBJ whole genome shotgun (WGS) entry which is preliminary data.</text>
</comment>
<evidence type="ECO:0000256" key="3">
    <source>
        <dbReference type="ARBA" id="ARBA00022448"/>
    </source>
</evidence>
<dbReference type="InterPro" id="IPR037294">
    <property type="entry name" value="ABC_BtuC-like"/>
</dbReference>
<name>A0A916Y5P2_9HYPH</name>
<evidence type="ECO:0000256" key="6">
    <source>
        <dbReference type="ARBA" id="ARBA00022989"/>
    </source>
</evidence>
<dbReference type="CDD" id="cd06550">
    <property type="entry name" value="TM_ABC_iron-siderophores_like"/>
    <property type="match status" value="1"/>
</dbReference>
<feature type="transmembrane region" description="Helical" evidence="8">
    <location>
        <begin position="111"/>
        <end position="131"/>
    </location>
</feature>
<dbReference type="Gene3D" id="1.10.3470.10">
    <property type="entry name" value="ABC transporter involved in vitamin B12 uptake, BtuC"/>
    <property type="match status" value="1"/>
</dbReference>
<proteinExistence type="inferred from homology"/>
<evidence type="ECO:0000256" key="4">
    <source>
        <dbReference type="ARBA" id="ARBA00022475"/>
    </source>
</evidence>
<comment type="similarity">
    <text evidence="2">Belongs to the binding-protein-dependent transport system permease family. FecCD subfamily.</text>
</comment>
<keyword evidence="5 8" id="KW-0812">Transmembrane</keyword>
<evidence type="ECO:0000313" key="10">
    <source>
        <dbReference type="Proteomes" id="UP000613160"/>
    </source>
</evidence>
<feature type="transmembrane region" description="Helical" evidence="8">
    <location>
        <begin position="187"/>
        <end position="209"/>
    </location>
</feature>
<keyword evidence="3" id="KW-0813">Transport</keyword>
<feature type="transmembrane region" description="Helical" evidence="8">
    <location>
        <begin position="85"/>
        <end position="104"/>
    </location>
</feature>
<dbReference type="SUPFAM" id="SSF81345">
    <property type="entry name" value="ABC transporter involved in vitamin B12 uptake, BtuC"/>
    <property type="match status" value="1"/>
</dbReference>
<reference evidence="9" key="2">
    <citation type="submission" date="2020-09" db="EMBL/GenBank/DDBJ databases">
        <authorList>
            <person name="Sun Q."/>
            <person name="Zhou Y."/>
        </authorList>
    </citation>
    <scope>NUCLEOTIDE SEQUENCE</scope>
    <source>
        <strain evidence="9">CGMCC 1.15493</strain>
    </source>
</reference>
<keyword evidence="10" id="KW-1185">Reference proteome</keyword>
<evidence type="ECO:0000256" key="2">
    <source>
        <dbReference type="ARBA" id="ARBA00007935"/>
    </source>
</evidence>
<accession>A0A916Y5P2</accession>
<dbReference type="AlphaFoldDB" id="A0A916Y5P2"/>
<reference evidence="9" key="1">
    <citation type="journal article" date="2014" name="Int. J. Syst. Evol. Microbiol.">
        <title>Complete genome sequence of Corynebacterium casei LMG S-19264T (=DSM 44701T), isolated from a smear-ripened cheese.</title>
        <authorList>
            <consortium name="US DOE Joint Genome Institute (JGI-PGF)"/>
            <person name="Walter F."/>
            <person name="Albersmeier A."/>
            <person name="Kalinowski J."/>
            <person name="Ruckert C."/>
        </authorList>
    </citation>
    <scope>NUCLEOTIDE SEQUENCE</scope>
    <source>
        <strain evidence="9">CGMCC 1.15493</strain>
    </source>
</reference>
<evidence type="ECO:0000256" key="1">
    <source>
        <dbReference type="ARBA" id="ARBA00004651"/>
    </source>
</evidence>
<feature type="transmembrane region" description="Helical" evidence="8">
    <location>
        <begin position="274"/>
        <end position="295"/>
    </location>
</feature>
<dbReference type="GO" id="GO:0005886">
    <property type="term" value="C:plasma membrane"/>
    <property type="evidence" value="ECO:0007669"/>
    <property type="project" value="UniProtKB-SubCell"/>
</dbReference>